<feature type="compositionally biased region" description="Basic residues" evidence="1">
    <location>
        <begin position="155"/>
        <end position="166"/>
    </location>
</feature>
<sequence>MPPKRPRARQTKINFSPASKPSPRASKPLILSDSDDDGPSPSRPSKRRRVDNNAKRGRDVGMPVRLRGRGMFGSSDVEDAPSSGQDDSEGAVKAAKVKGKKDKEARAKKARRQQILGTDSEDETQVARARKSRGKKARKEPTLEEESEEEELPAKSKKTRQSRKKGKQAEPIQLSDEEQDDEDKDEEVDESSELKEELAFLQSSPPKDRGRLRSTNMKKPRSDREKALEALKKRRAGNEPSAVTPGRKKPVIIDTDTDSDSELEIVKEEEPDEVSDEDDDGDEDDDDDTNVHDVFHETNEDENFIDDEEEGVIGAPDDDDAPTIPLAFTKFGIAKPRDLFKYAISWMVQKKINPAFSSTSEIYTIAFRKLDDEVNGLASSKYTSSVWTSDFTRAIKARPDFLANEISAGRTAIMDAHCEACNRKNHTATWEISLTGQPYHKETLEPLSSESSSDSDSDASSSLSSRASETSLNGEPPAYDALGERIPPESKSFTLGSTCKANAQVAHTLYHWRYHLNSWVVDYLVREGHCTEKKVVKRDGWSVRKREKYAKKIVDEMERTGEIKTLHKLYKDQVNFAFETKNEYKRGWGRT</sequence>
<dbReference type="PANTHER" id="PTHR14689">
    <property type="entry name" value="PHORBOL-ESTER_DAG-TYPE DOMAIN-CONTAINING PROTEIN"/>
    <property type="match status" value="1"/>
</dbReference>
<gene>
    <name evidence="3" type="ORF">P280DRAFT_464352</name>
</gene>
<feature type="compositionally biased region" description="Basic residues" evidence="1">
    <location>
        <begin position="128"/>
        <end position="138"/>
    </location>
</feature>
<feature type="region of interest" description="Disordered" evidence="1">
    <location>
        <begin position="1"/>
        <end position="304"/>
    </location>
</feature>
<name>A0A6A6SE81_9PLEO</name>
<accession>A0A6A6SE81</accession>
<evidence type="ECO:0000259" key="2">
    <source>
        <dbReference type="Pfam" id="PF13926"/>
    </source>
</evidence>
<dbReference type="Pfam" id="PF13926">
    <property type="entry name" value="DUF4211"/>
    <property type="match status" value="1"/>
</dbReference>
<dbReference type="Proteomes" id="UP000799753">
    <property type="component" value="Unassembled WGS sequence"/>
</dbReference>
<keyword evidence="4" id="KW-1185">Reference proteome</keyword>
<feature type="compositionally biased region" description="Acidic residues" evidence="1">
    <location>
        <begin position="255"/>
        <end position="288"/>
    </location>
</feature>
<dbReference type="EMBL" id="MU006776">
    <property type="protein sequence ID" value="KAF2646089.1"/>
    <property type="molecule type" value="Genomic_DNA"/>
</dbReference>
<feature type="compositionally biased region" description="Low complexity" evidence="1">
    <location>
        <begin position="445"/>
        <end position="472"/>
    </location>
</feature>
<feature type="compositionally biased region" description="Basic and acidic residues" evidence="1">
    <location>
        <begin position="50"/>
        <end position="59"/>
    </location>
</feature>
<organism evidence="3 4">
    <name type="scientific">Massarina eburnea CBS 473.64</name>
    <dbReference type="NCBI Taxonomy" id="1395130"/>
    <lineage>
        <taxon>Eukaryota</taxon>
        <taxon>Fungi</taxon>
        <taxon>Dikarya</taxon>
        <taxon>Ascomycota</taxon>
        <taxon>Pezizomycotina</taxon>
        <taxon>Dothideomycetes</taxon>
        <taxon>Pleosporomycetidae</taxon>
        <taxon>Pleosporales</taxon>
        <taxon>Massarineae</taxon>
        <taxon>Massarinaceae</taxon>
        <taxon>Massarina</taxon>
    </lineage>
</organism>
<feature type="compositionally biased region" description="Low complexity" evidence="1">
    <location>
        <begin position="16"/>
        <end position="28"/>
    </location>
</feature>
<evidence type="ECO:0000313" key="3">
    <source>
        <dbReference type="EMBL" id="KAF2646089.1"/>
    </source>
</evidence>
<proteinExistence type="predicted"/>
<reference evidence="3" key="1">
    <citation type="journal article" date="2020" name="Stud. Mycol.">
        <title>101 Dothideomycetes genomes: a test case for predicting lifestyles and emergence of pathogens.</title>
        <authorList>
            <person name="Haridas S."/>
            <person name="Albert R."/>
            <person name="Binder M."/>
            <person name="Bloem J."/>
            <person name="Labutti K."/>
            <person name="Salamov A."/>
            <person name="Andreopoulos B."/>
            <person name="Baker S."/>
            <person name="Barry K."/>
            <person name="Bills G."/>
            <person name="Bluhm B."/>
            <person name="Cannon C."/>
            <person name="Castanera R."/>
            <person name="Culley D."/>
            <person name="Daum C."/>
            <person name="Ezra D."/>
            <person name="Gonzalez J."/>
            <person name="Henrissat B."/>
            <person name="Kuo A."/>
            <person name="Liang C."/>
            <person name="Lipzen A."/>
            <person name="Lutzoni F."/>
            <person name="Magnuson J."/>
            <person name="Mondo S."/>
            <person name="Nolan M."/>
            <person name="Ohm R."/>
            <person name="Pangilinan J."/>
            <person name="Park H.-J."/>
            <person name="Ramirez L."/>
            <person name="Alfaro M."/>
            <person name="Sun H."/>
            <person name="Tritt A."/>
            <person name="Yoshinaga Y."/>
            <person name="Zwiers L.-H."/>
            <person name="Turgeon B."/>
            <person name="Goodwin S."/>
            <person name="Spatafora J."/>
            <person name="Crous P."/>
            <person name="Grigoriev I."/>
        </authorList>
    </citation>
    <scope>NUCLEOTIDE SEQUENCE</scope>
    <source>
        <strain evidence="3">CBS 473.64</strain>
    </source>
</reference>
<feature type="compositionally biased region" description="Basic residues" evidence="1">
    <location>
        <begin position="1"/>
        <end position="10"/>
    </location>
</feature>
<protein>
    <recommendedName>
        <fullName evidence="2">DUF4211 domain-containing protein</fullName>
    </recommendedName>
</protein>
<dbReference type="PANTHER" id="PTHR14689:SF0">
    <property type="entry name" value="COILED-COIL DOMAIN-CONTAINING PROTEIN 82"/>
    <property type="match status" value="1"/>
</dbReference>
<evidence type="ECO:0000313" key="4">
    <source>
        <dbReference type="Proteomes" id="UP000799753"/>
    </source>
</evidence>
<dbReference type="InterPro" id="IPR025451">
    <property type="entry name" value="DUF4211"/>
</dbReference>
<feature type="compositionally biased region" description="Acidic residues" evidence="1">
    <location>
        <begin position="175"/>
        <end position="191"/>
    </location>
</feature>
<evidence type="ECO:0000256" key="1">
    <source>
        <dbReference type="SAM" id="MobiDB-lite"/>
    </source>
</evidence>
<feature type="region of interest" description="Disordered" evidence="1">
    <location>
        <begin position="444"/>
        <end position="485"/>
    </location>
</feature>
<dbReference type="GO" id="GO:0005634">
    <property type="term" value="C:nucleus"/>
    <property type="evidence" value="ECO:0007669"/>
    <property type="project" value="TreeGrafter"/>
</dbReference>
<feature type="compositionally biased region" description="Basic and acidic residues" evidence="1">
    <location>
        <begin position="220"/>
        <end position="231"/>
    </location>
</feature>
<dbReference type="OrthoDB" id="21499at2759"/>
<dbReference type="AlphaFoldDB" id="A0A6A6SE81"/>
<feature type="domain" description="DUF4211" evidence="2">
    <location>
        <begin position="303"/>
        <end position="444"/>
    </location>
</feature>
<feature type="compositionally biased region" description="Basic and acidic residues" evidence="1">
    <location>
        <begin position="289"/>
        <end position="298"/>
    </location>
</feature>